<evidence type="ECO:0000313" key="7">
    <source>
        <dbReference type="Proteomes" id="UP000265742"/>
    </source>
</evidence>
<dbReference type="InterPro" id="IPR019109">
    <property type="entry name" value="MamF_MmsF"/>
</dbReference>
<reference evidence="7" key="1">
    <citation type="submission" date="2018-09" db="EMBL/GenBank/DDBJ databases">
        <authorList>
            <person name="Kim I."/>
        </authorList>
    </citation>
    <scope>NUCLEOTIDE SEQUENCE [LARGE SCALE GENOMIC DNA]</scope>
    <source>
        <strain evidence="7">DD4a</strain>
    </source>
</reference>
<evidence type="ECO:0000256" key="5">
    <source>
        <dbReference type="SAM" id="Phobius"/>
    </source>
</evidence>
<feature type="transmembrane region" description="Helical" evidence="5">
    <location>
        <begin position="69"/>
        <end position="89"/>
    </location>
</feature>
<keyword evidence="7" id="KW-1185">Reference proteome</keyword>
<feature type="transmembrane region" description="Helical" evidence="5">
    <location>
        <begin position="6"/>
        <end position="31"/>
    </location>
</feature>
<proteinExistence type="predicted"/>
<name>A0A3A1TZ90_9MICO</name>
<accession>A0A3A1TZ90</accession>
<protein>
    <submittedName>
        <fullName evidence="6">DUF4870 domain-containing protein</fullName>
    </submittedName>
</protein>
<evidence type="ECO:0000256" key="2">
    <source>
        <dbReference type="ARBA" id="ARBA00022692"/>
    </source>
</evidence>
<evidence type="ECO:0000256" key="4">
    <source>
        <dbReference type="ARBA" id="ARBA00023136"/>
    </source>
</evidence>
<dbReference type="EMBL" id="QXTG01000002">
    <property type="protein sequence ID" value="RIX28918.1"/>
    <property type="molecule type" value="Genomic_DNA"/>
</dbReference>
<sequence length="105" mass="11231">MLTHLSALIGIVVGVGSIGWLGPLIILLVLRDRSAFVADHARTTLNFQITMLIANVVAAVLWLVAIGVLLTVAIAVLVVVLSIIAAVAASRGERYEYPLSIRFLR</sequence>
<comment type="caution">
    <text evidence="6">The sequence shown here is derived from an EMBL/GenBank/DDBJ whole genome shotgun (WGS) entry which is preliminary data.</text>
</comment>
<dbReference type="Pfam" id="PF09685">
    <property type="entry name" value="MamF_MmsF"/>
    <property type="match status" value="1"/>
</dbReference>
<dbReference type="OrthoDB" id="9808930at2"/>
<keyword evidence="2 5" id="KW-0812">Transmembrane</keyword>
<organism evidence="6 7">
    <name type="scientific">Amnibacterium setariae</name>
    <dbReference type="NCBI Taxonomy" id="2306585"/>
    <lineage>
        <taxon>Bacteria</taxon>
        <taxon>Bacillati</taxon>
        <taxon>Actinomycetota</taxon>
        <taxon>Actinomycetes</taxon>
        <taxon>Micrococcales</taxon>
        <taxon>Microbacteriaceae</taxon>
        <taxon>Amnibacterium</taxon>
    </lineage>
</organism>
<evidence type="ECO:0000313" key="6">
    <source>
        <dbReference type="EMBL" id="RIX28918.1"/>
    </source>
</evidence>
<gene>
    <name evidence="6" type="ORF">D1781_11985</name>
</gene>
<keyword evidence="4 5" id="KW-0472">Membrane</keyword>
<comment type="subcellular location">
    <subcellularLocation>
        <location evidence="1">Membrane</location>
        <topology evidence="1">Multi-pass membrane protein</topology>
    </subcellularLocation>
</comment>
<evidence type="ECO:0000256" key="1">
    <source>
        <dbReference type="ARBA" id="ARBA00004141"/>
    </source>
</evidence>
<dbReference type="Proteomes" id="UP000265742">
    <property type="component" value="Unassembled WGS sequence"/>
</dbReference>
<evidence type="ECO:0000256" key="3">
    <source>
        <dbReference type="ARBA" id="ARBA00022989"/>
    </source>
</evidence>
<feature type="transmembrane region" description="Helical" evidence="5">
    <location>
        <begin position="43"/>
        <end position="63"/>
    </location>
</feature>
<dbReference type="AlphaFoldDB" id="A0A3A1TZ90"/>
<keyword evidence="3 5" id="KW-1133">Transmembrane helix</keyword>